<dbReference type="Pfam" id="PF16271">
    <property type="entry name" value="DUF4924"/>
    <property type="match status" value="1"/>
</dbReference>
<dbReference type="InterPro" id="IPR032574">
    <property type="entry name" value="DUF4924"/>
</dbReference>
<dbReference type="EMBL" id="DXHL01000014">
    <property type="protein sequence ID" value="HIW10386.1"/>
    <property type="molecule type" value="Genomic_DNA"/>
</dbReference>
<proteinExistence type="predicted"/>
<reference evidence="1" key="2">
    <citation type="submission" date="2021-04" db="EMBL/GenBank/DDBJ databases">
        <authorList>
            <person name="Gilroy R."/>
        </authorList>
    </citation>
    <scope>NUCLEOTIDE SEQUENCE</scope>
    <source>
        <strain evidence="1">ChiBcec15-1070</strain>
    </source>
</reference>
<gene>
    <name evidence="1" type="ORF">H9888_02690</name>
</gene>
<name>A0A9D1QCT6_9BACT</name>
<organism evidence="1 2">
    <name type="scientific">Candidatus Rikenella faecigallinarum</name>
    <dbReference type="NCBI Taxonomy" id="2838745"/>
    <lineage>
        <taxon>Bacteria</taxon>
        <taxon>Pseudomonadati</taxon>
        <taxon>Bacteroidota</taxon>
        <taxon>Bacteroidia</taxon>
        <taxon>Bacteroidales</taxon>
        <taxon>Rikenellaceae</taxon>
        <taxon>Rikenella</taxon>
    </lineage>
</organism>
<comment type="caution">
    <text evidence="1">The sequence shown here is derived from an EMBL/GenBank/DDBJ whole genome shotgun (WGS) entry which is preliminary data.</text>
</comment>
<evidence type="ECO:0000313" key="2">
    <source>
        <dbReference type="Proteomes" id="UP000823926"/>
    </source>
</evidence>
<dbReference type="Proteomes" id="UP000823926">
    <property type="component" value="Unassembled WGS sequence"/>
</dbReference>
<dbReference type="AlphaFoldDB" id="A0A9D1QCT6"/>
<evidence type="ECO:0000313" key="1">
    <source>
        <dbReference type="EMBL" id="HIW10386.1"/>
    </source>
</evidence>
<accession>A0A9D1QCT6</accession>
<protein>
    <submittedName>
        <fullName evidence="1">DUF4924 family protein</fullName>
    </submittedName>
</protein>
<sequence>MLTAKQKRKENIAEYILYLWQLEDMLRALEFSPEKIYATLVEPHAELDQEQKQTLFFWYMDMVNLLKTEGKEQAGHLEHTLHLIADLNDLHQHLLRAPVGREQGYDRVFAALAPELPKLKAAIAGDSEMTAAEISDMEACFRALYSVMLCRLKGAAKNDAKGTDKKAEAAERYVQDVLAVVSPVVARLAAIHRAAERGEIDLYKDMA</sequence>
<reference evidence="1" key="1">
    <citation type="journal article" date="2021" name="PeerJ">
        <title>Extensive microbial diversity within the chicken gut microbiome revealed by metagenomics and culture.</title>
        <authorList>
            <person name="Gilroy R."/>
            <person name="Ravi A."/>
            <person name="Getino M."/>
            <person name="Pursley I."/>
            <person name="Horton D.L."/>
            <person name="Alikhan N.F."/>
            <person name="Baker D."/>
            <person name="Gharbi K."/>
            <person name="Hall N."/>
            <person name="Watson M."/>
            <person name="Adriaenssens E.M."/>
            <person name="Foster-Nyarko E."/>
            <person name="Jarju S."/>
            <person name="Secka A."/>
            <person name="Antonio M."/>
            <person name="Oren A."/>
            <person name="Chaudhuri R.R."/>
            <person name="La Ragione R."/>
            <person name="Hildebrand F."/>
            <person name="Pallen M.J."/>
        </authorList>
    </citation>
    <scope>NUCLEOTIDE SEQUENCE</scope>
    <source>
        <strain evidence="1">ChiBcec15-1070</strain>
    </source>
</reference>